<dbReference type="AlphaFoldDB" id="A0A834W756"/>
<evidence type="ECO:0000313" key="1">
    <source>
        <dbReference type="EMBL" id="KAF7808296.1"/>
    </source>
</evidence>
<accession>A0A834W756</accession>
<evidence type="ECO:0000313" key="2">
    <source>
        <dbReference type="Proteomes" id="UP000634136"/>
    </source>
</evidence>
<comment type="caution">
    <text evidence="1">The sequence shown here is derived from an EMBL/GenBank/DDBJ whole genome shotgun (WGS) entry which is preliminary data.</text>
</comment>
<protein>
    <submittedName>
        <fullName evidence="1">Uncharacterized protein</fullName>
    </submittedName>
</protein>
<reference evidence="1" key="1">
    <citation type="submission" date="2020-09" db="EMBL/GenBank/DDBJ databases">
        <title>Genome-Enabled Discovery of Anthraquinone Biosynthesis in Senna tora.</title>
        <authorList>
            <person name="Kang S.-H."/>
            <person name="Pandey R.P."/>
            <person name="Lee C.-M."/>
            <person name="Sim J.-S."/>
            <person name="Jeong J.-T."/>
            <person name="Choi B.-S."/>
            <person name="Jung M."/>
            <person name="Ginzburg D."/>
            <person name="Zhao K."/>
            <person name="Won S.Y."/>
            <person name="Oh T.-J."/>
            <person name="Yu Y."/>
            <person name="Kim N.-H."/>
            <person name="Lee O.R."/>
            <person name="Lee T.-H."/>
            <person name="Bashyal P."/>
            <person name="Kim T.-S."/>
            <person name="Lee W.-H."/>
            <person name="Kawkins C."/>
            <person name="Kim C.-K."/>
            <person name="Kim J.S."/>
            <person name="Ahn B.O."/>
            <person name="Rhee S.Y."/>
            <person name="Sohng J.K."/>
        </authorList>
    </citation>
    <scope>NUCLEOTIDE SEQUENCE</scope>
    <source>
        <tissue evidence="1">Leaf</tissue>
    </source>
</reference>
<keyword evidence="2" id="KW-1185">Reference proteome</keyword>
<dbReference type="Proteomes" id="UP000634136">
    <property type="component" value="Unassembled WGS sequence"/>
</dbReference>
<proteinExistence type="predicted"/>
<sequence length="89" mass="10486">MKSLPSLHCVIATLRRLPLPQTVDSIKLVQRSQVESYVSLKSELQPYLRIIEKDQYLQNKIIGPPFFCNYAFTIPSIVHWFCKKKLYHH</sequence>
<dbReference type="EMBL" id="JAAIUW010000011">
    <property type="protein sequence ID" value="KAF7808296.1"/>
    <property type="molecule type" value="Genomic_DNA"/>
</dbReference>
<gene>
    <name evidence="1" type="ORF">G2W53_035039</name>
</gene>
<name>A0A834W756_9FABA</name>
<organism evidence="1 2">
    <name type="scientific">Senna tora</name>
    <dbReference type="NCBI Taxonomy" id="362788"/>
    <lineage>
        <taxon>Eukaryota</taxon>
        <taxon>Viridiplantae</taxon>
        <taxon>Streptophyta</taxon>
        <taxon>Embryophyta</taxon>
        <taxon>Tracheophyta</taxon>
        <taxon>Spermatophyta</taxon>
        <taxon>Magnoliopsida</taxon>
        <taxon>eudicotyledons</taxon>
        <taxon>Gunneridae</taxon>
        <taxon>Pentapetalae</taxon>
        <taxon>rosids</taxon>
        <taxon>fabids</taxon>
        <taxon>Fabales</taxon>
        <taxon>Fabaceae</taxon>
        <taxon>Caesalpinioideae</taxon>
        <taxon>Cassia clade</taxon>
        <taxon>Senna</taxon>
    </lineage>
</organism>